<dbReference type="OrthoDB" id="2098436at2759"/>
<evidence type="ECO:0000313" key="2">
    <source>
        <dbReference type="EMBL" id="ODO06124.1"/>
    </source>
</evidence>
<accession>A0A1E3JYZ3</accession>
<dbReference type="AlphaFoldDB" id="A0A1E3JYZ3"/>
<dbReference type="InterPro" id="IPR039254">
    <property type="entry name" value="Rds1"/>
</dbReference>
<protein>
    <recommendedName>
        <fullName evidence="4">Rds1 protein</fullName>
    </recommendedName>
</protein>
<dbReference type="PANTHER" id="PTHR38705">
    <property type="entry name" value="PROTEIN RDS1"/>
    <property type="match status" value="1"/>
</dbReference>
<dbReference type="RefSeq" id="XP_019034224.1">
    <property type="nucleotide sequence ID" value="XM_019173519.1"/>
</dbReference>
<feature type="chain" id="PRO_5009130688" description="Rds1 protein" evidence="1">
    <location>
        <begin position="21"/>
        <end position="375"/>
    </location>
</feature>
<organism evidence="2 3">
    <name type="scientific">Cryptococcus wingfieldii CBS 7118</name>
    <dbReference type="NCBI Taxonomy" id="1295528"/>
    <lineage>
        <taxon>Eukaryota</taxon>
        <taxon>Fungi</taxon>
        <taxon>Dikarya</taxon>
        <taxon>Basidiomycota</taxon>
        <taxon>Agaricomycotina</taxon>
        <taxon>Tremellomycetes</taxon>
        <taxon>Tremellales</taxon>
        <taxon>Cryptococcaceae</taxon>
        <taxon>Cryptococcus</taxon>
    </lineage>
</organism>
<dbReference type="Proteomes" id="UP000094819">
    <property type="component" value="Unassembled WGS sequence"/>
</dbReference>
<dbReference type="GeneID" id="30190569"/>
<gene>
    <name evidence="2" type="ORF">L198_01356</name>
</gene>
<evidence type="ECO:0000256" key="1">
    <source>
        <dbReference type="SAM" id="SignalP"/>
    </source>
</evidence>
<evidence type="ECO:0008006" key="4">
    <source>
        <dbReference type="Google" id="ProtNLM"/>
    </source>
</evidence>
<name>A0A1E3JYZ3_9TREE</name>
<dbReference type="PANTHER" id="PTHR38705:SF1">
    <property type="entry name" value="PROTEIN RDS1"/>
    <property type="match status" value="1"/>
</dbReference>
<reference evidence="2 3" key="1">
    <citation type="submission" date="2016-06" db="EMBL/GenBank/DDBJ databases">
        <title>Evolution of pathogenesis and genome organization in the Tremellales.</title>
        <authorList>
            <person name="Cuomo C."/>
            <person name="Litvintseva A."/>
            <person name="Heitman J."/>
            <person name="Chen Y."/>
            <person name="Sun S."/>
            <person name="Springer D."/>
            <person name="Dromer F."/>
            <person name="Young S."/>
            <person name="Zeng Q."/>
            <person name="Chapman S."/>
            <person name="Gujja S."/>
            <person name="Saif S."/>
            <person name="Birren B."/>
        </authorList>
    </citation>
    <scope>NUCLEOTIDE SEQUENCE [LARGE SCALE GENOMIC DNA]</scope>
    <source>
        <strain evidence="2 3">CBS 7118</strain>
    </source>
</reference>
<dbReference type="Pfam" id="PF13668">
    <property type="entry name" value="Ferritin_2"/>
    <property type="match status" value="1"/>
</dbReference>
<keyword evidence="3" id="KW-1185">Reference proteome</keyword>
<keyword evidence="1" id="KW-0732">Signal</keyword>
<dbReference type="EMBL" id="AWGH01000003">
    <property type="protein sequence ID" value="ODO06124.1"/>
    <property type="molecule type" value="Genomic_DNA"/>
</dbReference>
<proteinExistence type="predicted"/>
<feature type="signal peptide" evidence="1">
    <location>
        <begin position="1"/>
        <end position="20"/>
    </location>
</feature>
<evidence type="ECO:0000313" key="3">
    <source>
        <dbReference type="Proteomes" id="UP000094819"/>
    </source>
</evidence>
<comment type="caution">
    <text evidence="2">The sequence shown here is derived from an EMBL/GenBank/DDBJ whole genome shotgun (WGS) entry which is preliminary data.</text>
</comment>
<sequence length="375" mass="41536">MRSFSSIACALPLLASLATAAPAVLKGFEKRDPAAVPDGGVDARPNASAPIYHTDSDFDFQSLNLALNQEWIELDLFRYGVERFSEEEFAAAGIDAEDISLINFMADQEVGHATLLTNILSSNGRTPAKQCTYQYDFETVRDFVNFCQRLTRWGESGVYGFLPHLDSRPSAQLLLQSITTEARQQMIFRQFSGAHPMPVYFETGISQSMAWSLLQPYLATCPAENPRIEWQIYPNLNVVNETSLLVDGYNAAITHNRTSLTSPGQQIHFTWDAPGQNTSWNSSYSTSIGGNVTDTTPKYVAWVSQLNTTYTEFNSTGNYSGYTYQPDGVVFDNTSDGVVNGTMFVGLTDSNPYVTPYNLSLLNDVIIAWGEYQAN</sequence>